<sequence>MYTRETEWLFEKSQMQQRINQLEAQLRGQENINNDLIKRIKMLEFSLRQERVKYAKLAQGNSSIGNTDIIGSVLQKANLNTNLYDKIAKRRAKAQRPLLLKGFEERKQNAHNNDRLATLAQTELDQKNVNVKEIQPKYLLKSHLDIVRGLLFVQDIDVLASISEDCTVKLWNLKNLEQNYDETEGNPEPYITLRGHTGPLFSVTGPHNTYSKVIFTAGNEGIIRVFNLPTLNEVNQFGDTYDGKNYCIGSWQEENTEAYWDIRHHPYSNLLLSINANNSVNVWSTNDIQLDNNENKGKILNSFNFTDQSIKNQQEVATSCTWLETQHQNFAVGYRSSVVAIFDNQTSQPIFSQALLQANPRNLYFNQINSLVSHQNMSLLAAGHENGTLSFIDYNSNKVIKTVADAHKDSISCVKFAVYNGRINLISGSHDGSIKIWDLRNHRCIGEVARAHTRKYDEGVMCIDNHNGMPFFASGGADCIINIYELNLN</sequence>
<gene>
    <name evidence="9" type="primary">Contig3019.g3228</name>
    <name evidence="9" type="ORF">STYLEM_19619</name>
</gene>
<dbReference type="Gene3D" id="1.20.5.300">
    <property type="match status" value="1"/>
</dbReference>
<accession>A0A078B7J7</accession>
<dbReference type="PROSITE" id="PS50082">
    <property type="entry name" value="WD_REPEATS_2"/>
    <property type="match status" value="2"/>
</dbReference>
<dbReference type="PROSITE" id="PS50294">
    <property type="entry name" value="WD_REPEATS_REGION"/>
    <property type="match status" value="2"/>
</dbReference>
<keyword evidence="5 7" id="KW-0175">Coiled coil</keyword>
<dbReference type="OrthoDB" id="727118at2759"/>
<dbReference type="AlphaFoldDB" id="A0A078B7J7"/>
<dbReference type="InterPro" id="IPR019775">
    <property type="entry name" value="WD40_repeat_CS"/>
</dbReference>
<evidence type="ECO:0000256" key="4">
    <source>
        <dbReference type="ARBA" id="ARBA00022860"/>
    </source>
</evidence>
<dbReference type="SUPFAM" id="SSF50978">
    <property type="entry name" value="WD40 repeat-like"/>
    <property type="match status" value="1"/>
</dbReference>
<protein>
    <submittedName>
        <fullName evidence="9">Striatin-3-like isoform 2</fullName>
    </submittedName>
</protein>
<evidence type="ECO:0000259" key="8">
    <source>
        <dbReference type="Pfam" id="PF08232"/>
    </source>
</evidence>
<feature type="coiled-coil region" evidence="7">
    <location>
        <begin position="12"/>
        <end position="39"/>
    </location>
</feature>
<evidence type="ECO:0000256" key="3">
    <source>
        <dbReference type="ARBA" id="ARBA00022737"/>
    </source>
</evidence>
<dbReference type="Pfam" id="PF00400">
    <property type="entry name" value="WD40"/>
    <property type="match status" value="4"/>
</dbReference>
<evidence type="ECO:0000256" key="6">
    <source>
        <dbReference type="PROSITE-ProRule" id="PRU00221"/>
    </source>
</evidence>
<organism evidence="9 10">
    <name type="scientific">Stylonychia lemnae</name>
    <name type="common">Ciliate</name>
    <dbReference type="NCBI Taxonomy" id="5949"/>
    <lineage>
        <taxon>Eukaryota</taxon>
        <taxon>Sar</taxon>
        <taxon>Alveolata</taxon>
        <taxon>Ciliophora</taxon>
        <taxon>Intramacronucleata</taxon>
        <taxon>Spirotrichea</taxon>
        <taxon>Stichotrichia</taxon>
        <taxon>Sporadotrichida</taxon>
        <taxon>Oxytrichidae</taxon>
        <taxon>Stylonychinae</taxon>
        <taxon>Stylonychia</taxon>
    </lineage>
</organism>
<keyword evidence="4" id="KW-0112">Calmodulin-binding</keyword>
<dbReference type="PANTHER" id="PTHR15653:SF0">
    <property type="entry name" value="CONNECTOR OF KINASE TO AP-1, ISOFORM E"/>
    <property type="match status" value="1"/>
</dbReference>
<dbReference type="GO" id="GO:0005516">
    <property type="term" value="F:calmodulin binding"/>
    <property type="evidence" value="ECO:0007669"/>
    <property type="project" value="UniProtKB-KW"/>
</dbReference>
<dbReference type="InterPro" id="IPR013258">
    <property type="entry name" value="Striatin_N"/>
</dbReference>
<reference evidence="9 10" key="1">
    <citation type="submission" date="2014-06" db="EMBL/GenBank/DDBJ databases">
        <authorList>
            <person name="Swart Estienne"/>
        </authorList>
    </citation>
    <scope>NUCLEOTIDE SEQUENCE [LARGE SCALE GENOMIC DNA]</scope>
    <source>
        <strain evidence="9 10">130c</strain>
    </source>
</reference>
<name>A0A078B7J7_STYLE</name>
<evidence type="ECO:0000256" key="5">
    <source>
        <dbReference type="ARBA" id="ARBA00023054"/>
    </source>
</evidence>
<dbReference type="InterPro" id="IPR051488">
    <property type="entry name" value="WD_repeat_striatin"/>
</dbReference>
<dbReference type="PRINTS" id="PR00320">
    <property type="entry name" value="GPROTEINBRPT"/>
</dbReference>
<keyword evidence="3" id="KW-0677">Repeat</keyword>
<dbReference type="PANTHER" id="PTHR15653">
    <property type="entry name" value="STRIATIN"/>
    <property type="match status" value="1"/>
</dbReference>
<evidence type="ECO:0000313" key="9">
    <source>
        <dbReference type="EMBL" id="CDW90475.1"/>
    </source>
</evidence>
<evidence type="ECO:0000256" key="7">
    <source>
        <dbReference type="SAM" id="Coils"/>
    </source>
</evidence>
<proteinExistence type="inferred from homology"/>
<dbReference type="Proteomes" id="UP000039865">
    <property type="component" value="Unassembled WGS sequence"/>
</dbReference>
<dbReference type="InterPro" id="IPR036322">
    <property type="entry name" value="WD40_repeat_dom_sf"/>
</dbReference>
<evidence type="ECO:0000256" key="1">
    <source>
        <dbReference type="ARBA" id="ARBA00009616"/>
    </source>
</evidence>
<feature type="repeat" description="WD" evidence="6">
    <location>
        <begin position="404"/>
        <end position="447"/>
    </location>
</feature>
<evidence type="ECO:0000256" key="2">
    <source>
        <dbReference type="ARBA" id="ARBA00022574"/>
    </source>
</evidence>
<dbReference type="SMART" id="SM00320">
    <property type="entry name" value="WD40"/>
    <property type="match status" value="7"/>
</dbReference>
<dbReference type="PROSITE" id="PS00678">
    <property type="entry name" value="WD_REPEATS_1"/>
    <property type="match status" value="2"/>
</dbReference>
<dbReference type="OMA" id="AIWDLHA"/>
<dbReference type="Gene3D" id="2.130.10.10">
    <property type="entry name" value="YVTN repeat-like/Quinoprotein amine dehydrogenase"/>
    <property type="match status" value="2"/>
</dbReference>
<dbReference type="InParanoid" id="A0A078B7J7"/>
<feature type="repeat" description="WD" evidence="6">
    <location>
        <begin position="140"/>
        <end position="181"/>
    </location>
</feature>
<dbReference type="InterPro" id="IPR001680">
    <property type="entry name" value="WD40_rpt"/>
</dbReference>
<keyword evidence="2 6" id="KW-0853">WD repeat</keyword>
<dbReference type="Pfam" id="PF08232">
    <property type="entry name" value="Striatin"/>
    <property type="match status" value="1"/>
</dbReference>
<feature type="domain" description="Striatin N-terminal" evidence="8">
    <location>
        <begin position="6"/>
        <end position="94"/>
    </location>
</feature>
<comment type="similarity">
    <text evidence="1">Belongs to the WD repeat striatin family.</text>
</comment>
<dbReference type="InterPro" id="IPR020472">
    <property type="entry name" value="WD40_PAC1"/>
</dbReference>
<dbReference type="InterPro" id="IPR015943">
    <property type="entry name" value="WD40/YVTN_repeat-like_dom_sf"/>
</dbReference>
<dbReference type="EMBL" id="CCKQ01018507">
    <property type="protein sequence ID" value="CDW90475.1"/>
    <property type="molecule type" value="Genomic_DNA"/>
</dbReference>
<keyword evidence="10" id="KW-1185">Reference proteome</keyword>
<evidence type="ECO:0000313" key="10">
    <source>
        <dbReference type="Proteomes" id="UP000039865"/>
    </source>
</evidence>